<dbReference type="Proteomes" id="UP000754563">
    <property type="component" value="Unassembled WGS sequence"/>
</dbReference>
<protein>
    <recommendedName>
        <fullName evidence="1">riboflavin kinase</fullName>
        <ecNumber evidence="1">2.7.1.26</ecNumber>
    </recommendedName>
</protein>
<dbReference type="EMBL" id="JAGQLH010000095">
    <property type="protein sequence ID" value="MCA9386196.1"/>
    <property type="molecule type" value="Genomic_DNA"/>
</dbReference>
<evidence type="ECO:0000256" key="6">
    <source>
        <dbReference type="ARBA" id="ARBA00022840"/>
    </source>
</evidence>
<sequence>MSPLVIVMGKVVHGSGDGKKLGFPTLNIKISDELADFIYGVYAGYVYINDTKYTTAVHYGPRRVFNEDTALLEAHVLEFNEEVYNHIIRLELIEFIRPTLDFSSTEELVEQMHKDVQLVKEVLKNLGDV</sequence>
<keyword evidence="4" id="KW-0808">Transferase</keyword>
<comment type="catalytic activity">
    <reaction evidence="7">
        <text>riboflavin + ATP = FMN + ADP + H(+)</text>
        <dbReference type="Rhea" id="RHEA:14357"/>
        <dbReference type="ChEBI" id="CHEBI:15378"/>
        <dbReference type="ChEBI" id="CHEBI:30616"/>
        <dbReference type="ChEBI" id="CHEBI:57986"/>
        <dbReference type="ChEBI" id="CHEBI:58210"/>
        <dbReference type="ChEBI" id="CHEBI:456216"/>
        <dbReference type="EC" id="2.7.1.26"/>
    </reaction>
</comment>
<name>A0A955L9W3_9BACT</name>
<keyword evidence="2" id="KW-0285">Flavoprotein</keyword>
<dbReference type="GO" id="GO:0009231">
    <property type="term" value="P:riboflavin biosynthetic process"/>
    <property type="evidence" value="ECO:0007669"/>
    <property type="project" value="InterPro"/>
</dbReference>
<evidence type="ECO:0000259" key="8">
    <source>
        <dbReference type="SMART" id="SM00904"/>
    </source>
</evidence>
<feature type="domain" description="Riboflavin kinase" evidence="8">
    <location>
        <begin position="4"/>
        <end position="124"/>
    </location>
</feature>
<dbReference type="SUPFAM" id="SSF82114">
    <property type="entry name" value="Riboflavin kinase-like"/>
    <property type="match status" value="1"/>
</dbReference>
<evidence type="ECO:0000256" key="5">
    <source>
        <dbReference type="ARBA" id="ARBA00022741"/>
    </source>
</evidence>
<evidence type="ECO:0000256" key="3">
    <source>
        <dbReference type="ARBA" id="ARBA00022643"/>
    </source>
</evidence>
<dbReference type="Pfam" id="PF01687">
    <property type="entry name" value="Flavokinase"/>
    <property type="match status" value="1"/>
</dbReference>
<keyword evidence="5" id="KW-0547">Nucleotide-binding</keyword>
<dbReference type="EC" id="2.7.1.26" evidence="1"/>
<dbReference type="PANTHER" id="PTHR22749:SF6">
    <property type="entry name" value="RIBOFLAVIN KINASE"/>
    <property type="match status" value="1"/>
</dbReference>
<dbReference type="GO" id="GO:0005524">
    <property type="term" value="F:ATP binding"/>
    <property type="evidence" value="ECO:0007669"/>
    <property type="project" value="UniProtKB-KW"/>
</dbReference>
<reference evidence="9" key="2">
    <citation type="journal article" date="2021" name="Microbiome">
        <title>Successional dynamics and alternative stable states in a saline activated sludge microbial community over 9 years.</title>
        <authorList>
            <person name="Wang Y."/>
            <person name="Ye J."/>
            <person name="Ju F."/>
            <person name="Liu L."/>
            <person name="Boyd J.A."/>
            <person name="Deng Y."/>
            <person name="Parks D.H."/>
            <person name="Jiang X."/>
            <person name="Yin X."/>
            <person name="Woodcroft B.J."/>
            <person name="Tyson G.W."/>
            <person name="Hugenholtz P."/>
            <person name="Polz M.F."/>
            <person name="Zhang T."/>
        </authorList>
    </citation>
    <scope>NUCLEOTIDE SEQUENCE</scope>
    <source>
        <strain evidence="9">HKST-UBA11</strain>
    </source>
</reference>
<evidence type="ECO:0000256" key="4">
    <source>
        <dbReference type="ARBA" id="ARBA00022679"/>
    </source>
</evidence>
<dbReference type="AlphaFoldDB" id="A0A955L9W3"/>
<evidence type="ECO:0000256" key="7">
    <source>
        <dbReference type="ARBA" id="ARBA00047880"/>
    </source>
</evidence>
<dbReference type="InterPro" id="IPR023468">
    <property type="entry name" value="Riboflavin_kinase"/>
</dbReference>
<dbReference type="PANTHER" id="PTHR22749">
    <property type="entry name" value="RIBOFLAVIN KINASE/FMN ADENYLYLTRANSFERASE"/>
    <property type="match status" value="1"/>
</dbReference>
<proteinExistence type="predicted"/>
<keyword evidence="3" id="KW-0288">FMN</keyword>
<evidence type="ECO:0000313" key="10">
    <source>
        <dbReference type="Proteomes" id="UP000754563"/>
    </source>
</evidence>
<keyword evidence="6" id="KW-0067">ATP-binding</keyword>
<keyword evidence="9" id="KW-0418">Kinase</keyword>
<dbReference type="SMART" id="SM00904">
    <property type="entry name" value="Flavokinase"/>
    <property type="match status" value="1"/>
</dbReference>
<organism evidence="9 10">
    <name type="scientific">Candidatus Dojkabacteria bacterium</name>
    <dbReference type="NCBI Taxonomy" id="2099670"/>
    <lineage>
        <taxon>Bacteria</taxon>
        <taxon>Candidatus Dojkabacteria</taxon>
    </lineage>
</organism>
<dbReference type="InterPro" id="IPR015865">
    <property type="entry name" value="Riboflavin_kinase_bac/euk"/>
</dbReference>
<dbReference type="GO" id="GO:0008531">
    <property type="term" value="F:riboflavin kinase activity"/>
    <property type="evidence" value="ECO:0007669"/>
    <property type="project" value="UniProtKB-EC"/>
</dbReference>
<dbReference type="Gene3D" id="2.40.30.30">
    <property type="entry name" value="Riboflavin kinase-like"/>
    <property type="match status" value="1"/>
</dbReference>
<evidence type="ECO:0000256" key="2">
    <source>
        <dbReference type="ARBA" id="ARBA00022630"/>
    </source>
</evidence>
<accession>A0A955L9W3</accession>
<reference evidence="9" key="1">
    <citation type="submission" date="2020-04" db="EMBL/GenBank/DDBJ databases">
        <authorList>
            <person name="Zhang T."/>
        </authorList>
    </citation>
    <scope>NUCLEOTIDE SEQUENCE</scope>
    <source>
        <strain evidence="9">HKST-UBA11</strain>
    </source>
</reference>
<comment type="caution">
    <text evidence="9">The sequence shown here is derived from an EMBL/GenBank/DDBJ whole genome shotgun (WGS) entry which is preliminary data.</text>
</comment>
<gene>
    <name evidence="9" type="ORF">KC717_06130</name>
</gene>
<evidence type="ECO:0000313" key="9">
    <source>
        <dbReference type="EMBL" id="MCA9386196.1"/>
    </source>
</evidence>
<dbReference type="GO" id="GO:0009398">
    <property type="term" value="P:FMN biosynthetic process"/>
    <property type="evidence" value="ECO:0007669"/>
    <property type="project" value="TreeGrafter"/>
</dbReference>
<dbReference type="InterPro" id="IPR023465">
    <property type="entry name" value="Riboflavin_kinase_dom_sf"/>
</dbReference>
<evidence type="ECO:0000256" key="1">
    <source>
        <dbReference type="ARBA" id="ARBA00012105"/>
    </source>
</evidence>